<dbReference type="EMBL" id="JBDPZN010000002">
    <property type="protein sequence ID" value="MEO3682092.1"/>
    <property type="molecule type" value="Genomic_DNA"/>
</dbReference>
<dbReference type="RefSeq" id="WP_347689891.1">
    <property type="nucleotide sequence ID" value="NZ_JBDPZN010000002.1"/>
</dbReference>
<evidence type="ECO:0000256" key="1">
    <source>
        <dbReference type="SAM" id="Phobius"/>
    </source>
</evidence>
<keyword evidence="3" id="KW-1185">Reference proteome</keyword>
<evidence type="ECO:0000313" key="2">
    <source>
        <dbReference type="EMBL" id="MEO3682092.1"/>
    </source>
</evidence>
<evidence type="ECO:0000313" key="3">
    <source>
        <dbReference type="Proteomes" id="UP001477278"/>
    </source>
</evidence>
<proteinExistence type="predicted"/>
<keyword evidence="1" id="KW-0812">Transmembrane</keyword>
<keyword evidence="1" id="KW-0472">Membrane</keyword>
<organism evidence="2 3">
    <name type="scientific">Shewanella vesiculosa</name>
    <dbReference type="NCBI Taxonomy" id="518738"/>
    <lineage>
        <taxon>Bacteria</taxon>
        <taxon>Pseudomonadati</taxon>
        <taxon>Pseudomonadota</taxon>
        <taxon>Gammaproteobacteria</taxon>
        <taxon>Alteromonadales</taxon>
        <taxon>Shewanellaceae</taxon>
        <taxon>Shewanella</taxon>
    </lineage>
</organism>
<accession>A0ABV0FMQ0</accession>
<reference evidence="2 3" key="1">
    <citation type="submission" date="2024-05" db="EMBL/GenBank/DDBJ databases">
        <title>Genome sequencing of Marine Estuary Bacteria, Shewanella vesiculosa and S. baltica, and Pseudomonas syringae.</title>
        <authorList>
            <person name="Gurung A."/>
            <person name="Maclea K.S."/>
        </authorList>
    </citation>
    <scope>NUCLEOTIDE SEQUENCE [LARGE SCALE GENOMIC DNA]</scope>
    <source>
        <strain evidence="2 3">1A</strain>
    </source>
</reference>
<feature type="transmembrane region" description="Helical" evidence="1">
    <location>
        <begin position="12"/>
        <end position="33"/>
    </location>
</feature>
<evidence type="ECO:0008006" key="4">
    <source>
        <dbReference type="Google" id="ProtNLM"/>
    </source>
</evidence>
<name>A0ABV0FMQ0_9GAMM</name>
<protein>
    <recommendedName>
        <fullName evidence="4">DUF420 domain-containing protein</fullName>
    </recommendedName>
</protein>
<comment type="caution">
    <text evidence="2">The sequence shown here is derived from an EMBL/GenBank/DDBJ whole genome shotgun (WGS) entry which is preliminary data.</text>
</comment>
<sequence>MAELSTESWMAVLFFIVLLIWGTAIFLFGRITIKHLEQEMLKEGIGLPAWDKGIGARMVAYAGVIAWPNLKRHASLVNIEATKRFSRSKDKKLAWFYIISSVSIFTLGLFIYYLYIHKS</sequence>
<feature type="transmembrane region" description="Helical" evidence="1">
    <location>
        <begin position="93"/>
        <end position="115"/>
    </location>
</feature>
<keyword evidence="1" id="KW-1133">Transmembrane helix</keyword>
<dbReference type="Proteomes" id="UP001477278">
    <property type="component" value="Unassembled WGS sequence"/>
</dbReference>
<gene>
    <name evidence="2" type="ORF">ABHN84_07245</name>
</gene>